<sequence length="147" mass="16939">MQVFIKDIFNFFMSKNNKRSDCPVSCSLDVWGDKWSLLIIRDLMNAKQCTYGDFLKSPEGIATNILASRLLALEENGVIEKLSHPDSKAKVLYKLTHKGIDLLPLLIEIGIWSEKYYDIDKGKKAEIKEVKKNKEEYIKAKIKELRS</sequence>
<dbReference type="AlphaFoldDB" id="A0A1K1RUP9"/>
<keyword evidence="3" id="KW-0804">Transcription</keyword>
<evidence type="ECO:0000256" key="2">
    <source>
        <dbReference type="ARBA" id="ARBA00023125"/>
    </source>
</evidence>
<evidence type="ECO:0000313" key="5">
    <source>
        <dbReference type="EMBL" id="SFW75931.1"/>
    </source>
</evidence>
<dbReference type="PANTHER" id="PTHR33204">
    <property type="entry name" value="TRANSCRIPTIONAL REGULATOR, MARR FAMILY"/>
    <property type="match status" value="1"/>
</dbReference>
<dbReference type="PROSITE" id="PS51118">
    <property type="entry name" value="HTH_HXLR"/>
    <property type="match status" value="1"/>
</dbReference>
<dbReference type="Gene3D" id="1.10.10.10">
    <property type="entry name" value="Winged helix-like DNA-binding domain superfamily/Winged helix DNA-binding domain"/>
    <property type="match status" value="1"/>
</dbReference>
<dbReference type="Pfam" id="PF01638">
    <property type="entry name" value="HxlR"/>
    <property type="match status" value="1"/>
</dbReference>
<evidence type="ECO:0000256" key="3">
    <source>
        <dbReference type="ARBA" id="ARBA00023163"/>
    </source>
</evidence>
<evidence type="ECO:0000256" key="1">
    <source>
        <dbReference type="ARBA" id="ARBA00023015"/>
    </source>
</evidence>
<dbReference type="EMBL" id="FPIZ01000014">
    <property type="protein sequence ID" value="SFW75931.1"/>
    <property type="molecule type" value="Genomic_DNA"/>
</dbReference>
<dbReference type="RefSeq" id="WP_218164059.1">
    <property type="nucleotide sequence ID" value="NZ_FPIZ01000014.1"/>
</dbReference>
<evidence type="ECO:0000259" key="4">
    <source>
        <dbReference type="PROSITE" id="PS51118"/>
    </source>
</evidence>
<proteinExistence type="predicted"/>
<feature type="domain" description="HTH hxlR-type" evidence="4">
    <location>
        <begin position="22"/>
        <end position="121"/>
    </location>
</feature>
<keyword evidence="2" id="KW-0238">DNA-binding</keyword>
<dbReference type="InterPro" id="IPR002577">
    <property type="entry name" value="HTH_HxlR"/>
</dbReference>
<evidence type="ECO:0000313" key="6">
    <source>
        <dbReference type="Proteomes" id="UP000183788"/>
    </source>
</evidence>
<protein>
    <submittedName>
        <fullName evidence="5">Transcriptional regulator, HxlR family</fullName>
    </submittedName>
</protein>
<dbReference type="PANTHER" id="PTHR33204:SF37">
    <property type="entry name" value="HTH-TYPE TRANSCRIPTIONAL REGULATOR YODB"/>
    <property type="match status" value="1"/>
</dbReference>
<dbReference type="Proteomes" id="UP000183788">
    <property type="component" value="Unassembled WGS sequence"/>
</dbReference>
<dbReference type="GO" id="GO:0003677">
    <property type="term" value="F:DNA binding"/>
    <property type="evidence" value="ECO:0007669"/>
    <property type="project" value="UniProtKB-KW"/>
</dbReference>
<dbReference type="InterPro" id="IPR036388">
    <property type="entry name" value="WH-like_DNA-bd_sf"/>
</dbReference>
<keyword evidence="1" id="KW-0805">Transcription regulation</keyword>
<name>A0A1K1RUP9_9BACT</name>
<organism evidence="5 6">
    <name type="scientific">Chitinophaga sancti</name>
    <dbReference type="NCBI Taxonomy" id="1004"/>
    <lineage>
        <taxon>Bacteria</taxon>
        <taxon>Pseudomonadati</taxon>
        <taxon>Bacteroidota</taxon>
        <taxon>Chitinophagia</taxon>
        <taxon>Chitinophagales</taxon>
        <taxon>Chitinophagaceae</taxon>
        <taxon>Chitinophaga</taxon>
    </lineage>
</organism>
<dbReference type="STRING" id="1004.SAMN05661012_04315"/>
<dbReference type="InterPro" id="IPR036390">
    <property type="entry name" value="WH_DNA-bd_sf"/>
</dbReference>
<gene>
    <name evidence="5" type="ORF">SAMN05661012_04315</name>
</gene>
<dbReference type="SUPFAM" id="SSF46785">
    <property type="entry name" value="Winged helix' DNA-binding domain"/>
    <property type="match status" value="1"/>
</dbReference>
<accession>A0A1K1RUP9</accession>
<reference evidence="5 6" key="1">
    <citation type="submission" date="2016-11" db="EMBL/GenBank/DDBJ databases">
        <authorList>
            <person name="Jaros S."/>
            <person name="Januszkiewicz K."/>
            <person name="Wedrychowicz H."/>
        </authorList>
    </citation>
    <scope>NUCLEOTIDE SEQUENCE [LARGE SCALE GENOMIC DNA]</scope>
    <source>
        <strain evidence="5 6">DSM 784</strain>
    </source>
</reference>